<dbReference type="SUPFAM" id="SSF51905">
    <property type="entry name" value="FAD/NAD(P)-binding domain"/>
    <property type="match status" value="1"/>
</dbReference>
<dbReference type="InterPro" id="IPR002937">
    <property type="entry name" value="Amino_oxidase"/>
</dbReference>
<sequence length="407" mass="44706">MSQHGEKQEVGGTYIGAGYRRIIDAAKRYDVKLVDVTPMLKFFREQELVLNGEIIRQSEWPDHPSNSFPTNDKNLFPWNYHRVVAERENPLSTPADWLGPSFSEYDISVHEWLKRLGLNESAIALGYGINVSYGKNAHDVSALLLFFRAAFSVMQRSLAPTGSLGYTAKEGVQRIPEAMADALRQDIHCNKEVTRVESAPDGCKVRCSDGSVYAAKRVVCSLPLSVLRNIELDPPLSGLQAEALQNIESQAITQFYFAHRSRFWEKDGFAPSMFTDGPAGMVSATRSGEDPAEVTGLTAWAMGLKAEKLDTLPAKEAGRLALQAIEAIRPASRGQLELVGAHSWGTDPFAQGGWTYFKPGQIARLTPVMSEPHGLIHFCGEHLATANRGMEGAMESGERAALEIVNA</sequence>
<gene>
    <name evidence="3" type="ORF">METZ01_LOCUS78135</name>
</gene>
<dbReference type="Pfam" id="PF01593">
    <property type="entry name" value="Amino_oxidase"/>
    <property type="match status" value="1"/>
</dbReference>
<reference evidence="3" key="1">
    <citation type="submission" date="2018-05" db="EMBL/GenBank/DDBJ databases">
        <authorList>
            <person name="Lanie J.A."/>
            <person name="Ng W.-L."/>
            <person name="Kazmierczak K.M."/>
            <person name="Andrzejewski T.M."/>
            <person name="Davidsen T.M."/>
            <person name="Wayne K.J."/>
            <person name="Tettelin H."/>
            <person name="Glass J.I."/>
            <person name="Rusch D."/>
            <person name="Podicherti R."/>
            <person name="Tsui H.-C.T."/>
            <person name="Winkler M.E."/>
        </authorList>
    </citation>
    <scope>NUCLEOTIDE SEQUENCE</scope>
</reference>
<accession>A0A381UC12</accession>
<protein>
    <recommendedName>
        <fullName evidence="2">Amine oxidase domain-containing protein</fullName>
    </recommendedName>
</protein>
<name>A0A381UC12_9ZZZZ</name>
<dbReference type="Gene3D" id="1.10.405.10">
    <property type="entry name" value="Guanine Nucleotide Dissociation Inhibitor, domain 1"/>
    <property type="match status" value="1"/>
</dbReference>
<organism evidence="3">
    <name type="scientific">marine metagenome</name>
    <dbReference type="NCBI Taxonomy" id="408172"/>
    <lineage>
        <taxon>unclassified sequences</taxon>
        <taxon>metagenomes</taxon>
        <taxon>ecological metagenomes</taxon>
    </lineage>
</organism>
<dbReference type="Gene3D" id="3.90.660.10">
    <property type="match status" value="1"/>
</dbReference>
<dbReference type="GO" id="GO:0016491">
    <property type="term" value="F:oxidoreductase activity"/>
    <property type="evidence" value="ECO:0007669"/>
    <property type="project" value="InterPro"/>
</dbReference>
<feature type="domain" description="Amine oxidase" evidence="2">
    <location>
        <begin position="5"/>
        <end position="404"/>
    </location>
</feature>
<dbReference type="InterPro" id="IPR036188">
    <property type="entry name" value="FAD/NAD-bd_sf"/>
</dbReference>
<dbReference type="SUPFAM" id="SSF54373">
    <property type="entry name" value="FAD-linked reductases, C-terminal domain"/>
    <property type="match status" value="1"/>
</dbReference>
<evidence type="ECO:0000259" key="2">
    <source>
        <dbReference type="Pfam" id="PF01593"/>
    </source>
</evidence>
<dbReference type="EMBL" id="UINC01006070">
    <property type="protein sequence ID" value="SVA25281.1"/>
    <property type="molecule type" value="Genomic_DNA"/>
</dbReference>
<evidence type="ECO:0000256" key="1">
    <source>
        <dbReference type="ARBA" id="ARBA00005995"/>
    </source>
</evidence>
<evidence type="ECO:0000313" key="3">
    <source>
        <dbReference type="EMBL" id="SVA25281.1"/>
    </source>
</evidence>
<dbReference type="PANTHER" id="PTHR43563:SF1">
    <property type="entry name" value="AMINE OXIDASE [FLAVIN-CONTAINING] B"/>
    <property type="match status" value="1"/>
</dbReference>
<dbReference type="Gene3D" id="3.50.50.60">
    <property type="entry name" value="FAD/NAD(P)-binding domain"/>
    <property type="match status" value="1"/>
</dbReference>
<dbReference type="AlphaFoldDB" id="A0A381UC12"/>
<dbReference type="PANTHER" id="PTHR43563">
    <property type="entry name" value="AMINE OXIDASE"/>
    <property type="match status" value="1"/>
</dbReference>
<comment type="similarity">
    <text evidence="1">Belongs to the flavin monoamine oxidase family.</text>
</comment>
<dbReference type="InterPro" id="IPR050703">
    <property type="entry name" value="Flavin_MAO"/>
</dbReference>
<proteinExistence type="inferred from homology"/>